<keyword evidence="2" id="KW-0802">TPR repeat</keyword>
<dbReference type="EMBL" id="JAGRRH010000019">
    <property type="protein sequence ID" value="KAG7349707.1"/>
    <property type="molecule type" value="Genomic_DNA"/>
</dbReference>
<feature type="coiled-coil region" evidence="3">
    <location>
        <begin position="209"/>
        <end position="236"/>
    </location>
</feature>
<keyword evidence="3" id="KW-0175">Coiled coil</keyword>
<evidence type="ECO:0000256" key="2">
    <source>
        <dbReference type="ARBA" id="ARBA00022803"/>
    </source>
</evidence>
<keyword evidence="6" id="KW-1185">Reference proteome</keyword>
<dbReference type="Proteomes" id="UP000693970">
    <property type="component" value="Unassembled WGS sequence"/>
</dbReference>
<reference evidence="5" key="1">
    <citation type="journal article" date="2021" name="Sci. Rep.">
        <title>Diploid genomic architecture of Nitzschia inconspicua, an elite biomass production diatom.</title>
        <authorList>
            <person name="Oliver A."/>
            <person name="Podell S."/>
            <person name="Pinowska A."/>
            <person name="Traller J.C."/>
            <person name="Smith S.R."/>
            <person name="McClure R."/>
            <person name="Beliaev A."/>
            <person name="Bohutskyi P."/>
            <person name="Hill E.A."/>
            <person name="Rabines A."/>
            <person name="Zheng H."/>
            <person name="Allen L.Z."/>
            <person name="Kuo A."/>
            <person name="Grigoriev I.V."/>
            <person name="Allen A.E."/>
            <person name="Hazlebeck D."/>
            <person name="Allen E.E."/>
        </authorList>
    </citation>
    <scope>NUCLEOTIDE SEQUENCE</scope>
    <source>
        <strain evidence="5">Hildebrandi</strain>
    </source>
</reference>
<sequence>MSITKSIEDTDESRNEYFMNQIREADQFHDRGIDLCYVYNDHNKALEVLYTAAHLRESLLGKFHADTALSYFRIASILSEYKRNYHDGLKMARRELRLSHGLLAETKPNSQKDKSHLITSKEMRQKQWLTERMSCFKAVLMNVHDISGEEKSKYCNRLLRSIAWEQKGDACATSNDWETALTYYNNAMALECSAYARNLLDTADLQTKMAECLTAMNDLEAAIDELKQAARKYRHVLSVDLGRHQTASKGEDRRSLFPHSTIGDIHTKIAGIFLSQNKFDDALGEFAKAFSTYEECLGKTHSKSIKALAAMKVVTVREMEFVRQEEKRKTPQAKEKKQKDGEWLA</sequence>
<evidence type="ECO:0000256" key="3">
    <source>
        <dbReference type="SAM" id="Coils"/>
    </source>
</evidence>
<evidence type="ECO:0000313" key="6">
    <source>
        <dbReference type="Proteomes" id="UP000693970"/>
    </source>
</evidence>
<reference evidence="5" key="2">
    <citation type="submission" date="2021-04" db="EMBL/GenBank/DDBJ databases">
        <authorList>
            <person name="Podell S."/>
        </authorList>
    </citation>
    <scope>NUCLEOTIDE SEQUENCE</scope>
    <source>
        <strain evidence="5">Hildebrandi</strain>
    </source>
</reference>
<feature type="region of interest" description="Disordered" evidence="4">
    <location>
        <begin position="324"/>
        <end position="345"/>
    </location>
</feature>
<proteinExistence type="predicted"/>
<protein>
    <submittedName>
        <fullName evidence="5">Tetratricopeptide repeat protein</fullName>
    </submittedName>
</protein>
<organism evidence="5 6">
    <name type="scientific">Nitzschia inconspicua</name>
    <dbReference type="NCBI Taxonomy" id="303405"/>
    <lineage>
        <taxon>Eukaryota</taxon>
        <taxon>Sar</taxon>
        <taxon>Stramenopiles</taxon>
        <taxon>Ochrophyta</taxon>
        <taxon>Bacillariophyta</taxon>
        <taxon>Bacillariophyceae</taxon>
        <taxon>Bacillariophycidae</taxon>
        <taxon>Bacillariales</taxon>
        <taxon>Bacillariaceae</taxon>
        <taxon>Nitzschia</taxon>
    </lineage>
</organism>
<gene>
    <name evidence="5" type="ORF">IV203_012304</name>
</gene>
<keyword evidence="1" id="KW-0677">Repeat</keyword>
<dbReference type="AlphaFoldDB" id="A0A9K3PJ69"/>
<name>A0A9K3PJ69_9STRA</name>
<evidence type="ECO:0000256" key="1">
    <source>
        <dbReference type="ARBA" id="ARBA00022737"/>
    </source>
</evidence>
<comment type="caution">
    <text evidence="5">The sequence shown here is derived from an EMBL/GenBank/DDBJ whole genome shotgun (WGS) entry which is preliminary data.</text>
</comment>
<dbReference type="PANTHER" id="PTHR45641">
    <property type="entry name" value="TETRATRICOPEPTIDE REPEAT PROTEIN (AFU_ORTHOLOGUE AFUA_6G03870)"/>
    <property type="match status" value="1"/>
</dbReference>
<evidence type="ECO:0000313" key="5">
    <source>
        <dbReference type="EMBL" id="KAG7349707.1"/>
    </source>
</evidence>
<dbReference type="PANTHER" id="PTHR45641:SF19">
    <property type="entry name" value="NEPHROCYSTIN-3"/>
    <property type="match status" value="1"/>
</dbReference>
<accession>A0A9K3PJ69</accession>
<evidence type="ECO:0000256" key="4">
    <source>
        <dbReference type="SAM" id="MobiDB-lite"/>
    </source>
</evidence>